<reference evidence="1 2" key="1">
    <citation type="submission" date="2021-06" db="EMBL/GenBank/DDBJ databases">
        <authorList>
            <person name="Palmer J.M."/>
        </authorList>
    </citation>
    <scope>NUCLEOTIDE SEQUENCE [LARGE SCALE GENOMIC DNA]</scope>
    <source>
        <strain evidence="1 2">AS_MEX2019</strain>
        <tissue evidence="1">Muscle</tissue>
    </source>
</reference>
<protein>
    <submittedName>
        <fullName evidence="1">Uncharacterized protein</fullName>
    </submittedName>
</protein>
<organism evidence="1 2">
    <name type="scientific">Ameca splendens</name>
    <dbReference type="NCBI Taxonomy" id="208324"/>
    <lineage>
        <taxon>Eukaryota</taxon>
        <taxon>Metazoa</taxon>
        <taxon>Chordata</taxon>
        <taxon>Craniata</taxon>
        <taxon>Vertebrata</taxon>
        <taxon>Euteleostomi</taxon>
        <taxon>Actinopterygii</taxon>
        <taxon>Neopterygii</taxon>
        <taxon>Teleostei</taxon>
        <taxon>Neoteleostei</taxon>
        <taxon>Acanthomorphata</taxon>
        <taxon>Ovalentaria</taxon>
        <taxon>Atherinomorphae</taxon>
        <taxon>Cyprinodontiformes</taxon>
        <taxon>Goodeidae</taxon>
        <taxon>Ameca</taxon>
    </lineage>
</organism>
<accession>A0ABV0YFE4</accession>
<gene>
    <name evidence="1" type="ORF">AMECASPLE_024279</name>
</gene>
<keyword evidence="2" id="KW-1185">Reference proteome</keyword>
<name>A0ABV0YFE4_9TELE</name>
<sequence length="139" mass="14900">MDREIEFYAWRLPSGLSHIITAYYLKVGMLRAPLLLPPAPVHLPFSGRPTTPPSSPALVPSVFAPVSTPCTPPLTTLSGFASFLPSCGFNLTVWACSNKLFTAGGLVMAEGVHPEDYCDEPVEDEFGEIIKCRSAGSSS</sequence>
<dbReference type="Proteomes" id="UP001469553">
    <property type="component" value="Unassembled WGS sequence"/>
</dbReference>
<dbReference type="EMBL" id="JAHRIP010030516">
    <property type="protein sequence ID" value="MEQ2292557.1"/>
    <property type="molecule type" value="Genomic_DNA"/>
</dbReference>
<proteinExistence type="predicted"/>
<comment type="caution">
    <text evidence="1">The sequence shown here is derived from an EMBL/GenBank/DDBJ whole genome shotgun (WGS) entry which is preliminary data.</text>
</comment>
<evidence type="ECO:0000313" key="1">
    <source>
        <dbReference type="EMBL" id="MEQ2292557.1"/>
    </source>
</evidence>
<evidence type="ECO:0000313" key="2">
    <source>
        <dbReference type="Proteomes" id="UP001469553"/>
    </source>
</evidence>